<dbReference type="STRING" id="571932.SAMN05421743_11795"/>
<dbReference type="PANTHER" id="PTHR43792">
    <property type="entry name" value="GNAT FAMILY, PUTATIVE (AFU_ORTHOLOGUE AFUA_3G00765)-RELATED-RELATED"/>
    <property type="match status" value="1"/>
</dbReference>
<feature type="domain" description="N-acetyltransferase" evidence="1">
    <location>
        <begin position="8"/>
        <end position="166"/>
    </location>
</feature>
<reference evidence="2 3" key="1">
    <citation type="submission" date="2016-10" db="EMBL/GenBank/DDBJ databases">
        <authorList>
            <person name="de Groot N.N."/>
        </authorList>
    </citation>
    <scope>NUCLEOTIDE SEQUENCE [LARGE SCALE GENOMIC DNA]</scope>
    <source>
        <strain evidence="2 3">CCM7597</strain>
    </source>
</reference>
<protein>
    <submittedName>
        <fullName evidence="2">Protein N-acetyltransferase, RimJ/RimL family</fullName>
    </submittedName>
</protein>
<dbReference type="GO" id="GO:0016747">
    <property type="term" value="F:acyltransferase activity, transferring groups other than amino-acyl groups"/>
    <property type="evidence" value="ECO:0007669"/>
    <property type="project" value="InterPro"/>
</dbReference>
<accession>A0A1H4GQ46</accession>
<sequence>MFIETERLHIRTFTLQDAQLLMENKSRFFLEKKINYTKEWPSDGLLAWLPLYVESLEADNQEFGFGPWYTTVRSGTALVGDIGFKAVSFYKEQREISYSVVASKRGRGYAQEAVSALTAWAFNQHISLITAQCDRYNTPSLQVLKKCGYRLYGKEGTILLFKKERNRHE</sequence>
<dbReference type="Gene3D" id="3.40.630.30">
    <property type="match status" value="1"/>
</dbReference>
<dbReference type="InterPro" id="IPR051531">
    <property type="entry name" value="N-acetyltransferase"/>
</dbReference>
<keyword evidence="3" id="KW-1185">Reference proteome</keyword>
<dbReference type="RefSeq" id="WP_093046216.1">
    <property type="nucleotide sequence ID" value="NZ_FNQR01000017.1"/>
</dbReference>
<evidence type="ECO:0000259" key="1">
    <source>
        <dbReference type="PROSITE" id="PS51186"/>
    </source>
</evidence>
<dbReference type="PROSITE" id="PS51186">
    <property type="entry name" value="GNAT"/>
    <property type="match status" value="1"/>
</dbReference>
<proteinExistence type="predicted"/>
<dbReference type="OrthoDB" id="452315at2"/>
<dbReference type="InterPro" id="IPR000182">
    <property type="entry name" value="GNAT_dom"/>
</dbReference>
<organism evidence="2 3">
    <name type="scientific">Thalassobacillus cyri</name>
    <dbReference type="NCBI Taxonomy" id="571932"/>
    <lineage>
        <taxon>Bacteria</taxon>
        <taxon>Bacillati</taxon>
        <taxon>Bacillota</taxon>
        <taxon>Bacilli</taxon>
        <taxon>Bacillales</taxon>
        <taxon>Bacillaceae</taxon>
        <taxon>Thalassobacillus</taxon>
    </lineage>
</organism>
<evidence type="ECO:0000313" key="3">
    <source>
        <dbReference type="Proteomes" id="UP000198584"/>
    </source>
</evidence>
<dbReference type="EMBL" id="FNQR01000017">
    <property type="protein sequence ID" value="SEB11736.1"/>
    <property type="molecule type" value="Genomic_DNA"/>
</dbReference>
<dbReference type="Pfam" id="PF13302">
    <property type="entry name" value="Acetyltransf_3"/>
    <property type="match status" value="1"/>
</dbReference>
<dbReference type="AlphaFoldDB" id="A0A1H4GQ46"/>
<dbReference type="Proteomes" id="UP000198584">
    <property type="component" value="Unassembled WGS sequence"/>
</dbReference>
<evidence type="ECO:0000313" key="2">
    <source>
        <dbReference type="EMBL" id="SEB11736.1"/>
    </source>
</evidence>
<name>A0A1H4GQ46_9BACI</name>
<keyword evidence="2" id="KW-0808">Transferase</keyword>
<dbReference type="InterPro" id="IPR016181">
    <property type="entry name" value="Acyl_CoA_acyltransferase"/>
</dbReference>
<dbReference type="PANTHER" id="PTHR43792:SF13">
    <property type="entry name" value="ACETYLTRANSFERASE"/>
    <property type="match status" value="1"/>
</dbReference>
<gene>
    <name evidence="2" type="ORF">SAMN05421743_11795</name>
</gene>
<dbReference type="SUPFAM" id="SSF55729">
    <property type="entry name" value="Acyl-CoA N-acyltransferases (Nat)"/>
    <property type="match status" value="1"/>
</dbReference>